<dbReference type="Gene3D" id="3.40.50.300">
    <property type="entry name" value="P-loop containing nucleotide triphosphate hydrolases"/>
    <property type="match status" value="1"/>
</dbReference>
<gene>
    <name evidence="3" type="ORF">ONB1V03_LOCUS10797</name>
</gene>
<dbReference type="AlphaFoldDB" id="A0A7R9M6C7"/>
<feature type="domain" description="DUF7656" evidence="2">
    <location>
        <begin position="70"/>
        <end position="184"/>
    </location>
</feature>
<keyword evidence="4" id="KW-1185">Reference proteome</keyword>
<proteinExistence type="predicted"/>
<feature type="non-terminal residue" evidence="3">
    <location>
        <position position="1"/>
    </location>
</feature>
<reference evidence="3" key="1">
    <citation type="submission" date="2020-11" db="EMBL/GenBank/DDBJ databases">
        <authorList>
            <person name="Tran Van P."/>
        </authorList>
    </citation>
    <scope>NUCLEOTIDE SEQUENCE</scope>
</reference>
<dbReference type="OrthoDB" id="6511348at2759"/>
<evidence type="ECO:0000259" key="1">
    <source>
        <dbReference type="Pfam" id="PF01926"/>
    </source>
</evidence>
<evidence type="ECO:0008006" key="5">
    <source>
        <dbReference type="Google" id="ProtNLM"/>
    </source>
</evidence>
<name>A0A7R9M6C7_9ACAR</name>
<organism evidence="3">
    <name type="scientific">Oppiella nova</name>
    <dbReference type="NCBI Taxonomy" id="334625"/>
    <lineage>
        <taxon>Eukaryota</taxon>
        <taxon>Metazoa</taxon>
        <taxon>Ecdysozoa</taxon>
        <taxon>Arthropoda</taxon>
        <taxon>Chelicerata</taxon>
        <taxon>Arachnida</taxon>
        <taxon>Acari</taxon>
        <taxon>Acariformes</taxon>
        <taxon>Sarcoptiformes</taxon>
        <taxon>Oribatida</taxon>
        <taxon>Brachypylina</taxon>
        <taxon>Oppioidea</taxon>
        <taxon>Oppiidae</taxon>
        <taxon>Oppiella</taxon>
    </lineage>
</organism>
<dbReference type="Pfam" id="PF01926">
    <property type="entry name" value="MMR_HSR1"/>
    <property type="match status" value="1"/>
</dbReference>
<protein>
    <recommendedName>
        <fullName evidence="5">G domain-containing protein</fullName>
    </recommendedName>
</protein>
<dbReference type="InterPro" id="IPR056073">
    <property type="entry name" value="DUF7656"/>
</dbReference>
<dbReference type="EMBL" id="CAJPVJ010007580">
    <property type="protein sequence ID" value="CAG2171334.1"/>
    <property type="molecule type" value="Genomic_DNA"/>
</dbReference>
<feature type="domain" description="G" evidence="1">
    <location>
        <begin position="331"/>
        <end position="392"/>
    </location>
</feature>
<dbReference type="InterPro" id="IPR027417">
    <property type="entry name" value="P-loop_NTPase"/>
</dbReference>
<evidence type="ECO:0000313" key="4">
    <source>
        <dbReference type="Proteomes" id="UP000728032"/>
    </source>
</evidence>
<evidence type="ECO:0000313" key="3">
    <source>
        <dbReference type="EMBL" id="CAD7654147.1"/>
    </source>
</evidence>
<dbReference type="SUPFAM" id="SSF52540">
    <property type="entry name" value="P-loop containing nucleoside triphosphate hydrolases"/>
    <property type="match status" value="1"/>
</dbReference>
<evidence type="ECO:0000259" key="2">
    <source>
        <dbReference type="Pfam" id="PF24676"/>
    </source>
</evidence>
<dbReference type="PANTHER" id="PTHR32046:SF11">
    <property type="entry name" value="IMMUNE-ASSOCIATED NUCLEOTIDE-BINDING PROTEIN 10-LIKE"/>
    <property type="match status" value="1"/>
</dbReference>
<dbReference type="InterPro" id="IPR006073">
    <property type="entry name" value="GTP-bd"/>
</dbReference>
<dbReference type="Proteomes" id="UP000728032">
    <property type="component" value="Unassembled WGS sequence"/>
</dbReference>
<accession>A0A7R9M6C7</accession>
<dbReference type="PANTHER" id="PTHR32046">
    <property type="entry name" value="G DOMAIN-CONTAINING PROTEIN"/>
    <property type="match status" value="1"/>
</dbReference>
<dbReference type="EMBL" id="OC922405">
    <property type="protein sequence ID" value="CAD7654147.1"/>
    <property type="molecule type" value="Genomic_DNA"/>
</dbReference>
<dbReference type="Pfam" id="PF24676">
    <property type="entry name" value="DUF7656"/>
    <property type="match status" value="1"/>
</dbReference>
<sequence length="567" mass="64679">RKDQLDLDEASLRSKLAELLVEVRSGRAGGDKLERLISDTNEGSLSENKIQNFINSNEDIAEKITYAKMLQHEGVIYVGAPGHGQSLETAKMERLQSEIYILFWASLSSDTKDRNWTDNKHYFLRLVKQNNDLATGAKKDMIRFIAADLDMRPELNDQEHVAKGTRICLFKNGKYIHQNVLLDYITHNDRCLIKPTEPVQLVVNKPNKGVILEVRCPGSLSGYCDSKDDQTWQCYKCDELIEHDKDLEKLLEKLRPMKEMNILILGETGVGKSTWINGLVNYMTFKSLDDAEQNKSLSLIASSFTITDINFKQYKIKIGDDKNEVMVAGQSTTQEPKAYALDWGKKHVRLIDTPGIGDTRGLEQDKENFDAILRYISNLDELHGICILLKPNTSKLTVMFQYCVKELLTHLHKSASNNIVFCFTNTRSTFYRPAYTLPALKTLLNENKDVNIELSKHTIYCMDNESFRFLCAIHNGIKFEQFYKHDCSVSWDKSVAETNRLFEHIDGLKPHKIWNTLSLNDARKVILSLTKPMADISKNVQTNIAIIDDKKAEITSSKKAQKELLGK</sequence>